<evidence type="ECO:0000256" key="2">
    <source>
        <dbReference type="ARBA" id="ARBA00022475"/>
    </source>
</evidence>
<proteinExistence type="predicted"/>
<dbReference type="eggNOG" id="COG2814">
    <property type="taxonomic scope" value="Bacteria"/>
</dbReference>
<dbReference type="AlphaFoldDB" id="D5US30"/>
<sequence length="409" mass="42232">MVSIGIVDTKAAAETPRRWTTVMLLVAVTAPQLGLSLLNPSIPQMAVDLHTTVSAVQLTLSGYMAGYAVSMFAAGILADRFDARTVQALGLLLFAVGGVAAAAAPSVAVLGAARFVQAIGGTSATVLCRLVIQRRYPADTRMQLLTSLSIVIAATPAISPFLGSALVQVLAWRALFLGLAVVGVMLAVAFLLLVPAAPPEVPVSPTPRMVGRGIAEAVRERGFRRHALVISLAWMGYFLFIEQSSFVLQELHGATELQYGLLLVVPAIGYIAGSVLVRRAPAVVRAVRFGAVASLLGAAALVILAAVGVHNPAAVVVPLAVGFVGVGAAIPFSQAGLLELDLAAQGVGAGLFFFLQMASGAVYSVIVEGLRLRGSLSVSLAIALPLFCLAVTVAITTRARNRQGENANA</sequence>
<name>D5US30_TSUPD</name>
<dbReference type="HOGENOM" id="CLU_001265_47_1_11"/>
<dbReference type="STRING" id="521096.Tpau_0456"/>
<dbReference type="InterPro" id="IPR036259">
    <property type="entry name" value="MFS_trans_sf"/>
</dbReference>
<feature type="domain" description="Major facilitator superfamily (MFS) profile" evidence="7">
    <location>
        <begin position="20"/>
        <end position="402"/>
    </location>
</feature>
<dbReference type="EMBL" id="CP001966">
    <property type="protein sequence ID" value="ADG77097.1"/>
    <property type="molecule type" value="Genomic_DNA"/>
</dbReference>
<accession>D5US30</accession>
<dbReference type="GO" id="GO:0005886">
    <property type="term" value="C:plasma membrane"/>
    <property type="evidence" value="ECO:0007669"/>
    <property type="project" value="UniProtKB-SubCell"/>
</dbReference>
<dbReference type="RefSeq" id="WP_013125139.1">
    <property type="nucleotide sequence ID" value="NC_014158.1"/>
</dbReference>
<dbReference type="InterPro" id="IPR011701">
    <property type="entry name" value="MFS"/>
</dbReference>
<keyword evidence="5 6" id="KW-0472">Membrane</keyword>
<dbReference type="KEGG" id="tpr:Tpau_0456"/>
<evidence type="ECO:0000256" key="1">
    <source>
        <dbReference type="ARBA" id="ARBA00004651"/>
    </source>
</evidence>
<evidence type="ECO:0000256" key="3">
    <source>
        <dbReference type="ARBA" id="ARBA00022692"/>
    </source>
</evidence>
<feature type="transmembrane region" description="Helical" evidence="6">
    <location>
        <begin position="313"/>
        <end position="330"/>
    </location>
</feature>
<comment type="subcellular location">
    <subcellularLocation>
        <location evidence="1">Cell membrane</location>
        <topology evidence="1">Multi-pass membrane protein</topology>
    </subcellularLocation>
</comment>
<evidence type="ECO:0000259" key="7">
    <source>
        <dbReference type="PROSITE" id="PS50850"/>
    </source>
</evidence>
<dbReference type="Gene3D" id="1.20.1720.10">
    <property type="entry name" value="Multidrug resistance protein D"/>
    <property type="match status" value="1"/>
</dbReference>
<feature type="transmembrane region" description="Helical" evidence="6">
    <location>
        <begin position="227"/>
        <end position="247"/>
    </location>
</feature>
<dbReference type="Pfam" id="PF07690">
    <property type="entry name" value="MFS_1"/>
    <property type="match status" value="1"/>
</dbReference>
<feature type="transmembrane region" description="Helical" evidence="6">
    <location>
        <begin position="115"/>
        <end position="132"/>
    </location>
</feature>
<dbReference type="InterPro" id="IPR050189">
    <property type="entry name" value="MFS_Efflux_Transporters"/>
</dbReference>
<keyword evidence="4 6" id="KW-1133">Transmembrane helix</keyword>
<organism evidence="8 9">
    <name type="scientific">Tsukamurella paurometabola (strain ATCC 8368 / DSM 20162 / CCUG 35730 / CIP 100753 / JCM 10117 / KCTC 9821 / NBRC 16120 / NCIMB 702349 / NCTC 13040)</name>
    <name type="common">Corynebacterium paurometabolum</name>
    <dbReference type="NCBI Taxonomy" id="521096"/>
    <lineage>
        <taxon>Bacteria</taxon>
        <taxon>Bacillati</taxon>
        <taxon>Actinomycetota</taxon>
        <taxon>Actinomycetes</taxon>
        <taxon>Mycobacteriales</taxon>
        <taxon>Tsukamurellaceae</taxon>
        <taxon>Tsukamurella</taxon>
    </lineage>
</organism>
<evidence type="ECO:0000256" key="4">
    <source>
        <dbReference type="ARBA" id="ARBA00022989"/>
    </source>
</evidence>
<evidence type="ECO:0000313" key="8">
    <source>
        <dbReference type="EMBL" id="ADG77097.1"/>
    </source>
</evidence>
<feature type="transmembrane region" description="Helical" evidence="6">
    <location>
        <begin position="259"/>
        <end position="277"/>
    </location>
</feature>
<dbReference type="PANTHER" id="PTHR43124:SF3">
    <property type="entry name" value="CHLORAMPHENICOL EFFLUX PUMP RV0191"/>
    <property type="match status" value="1"/>
</dbReference>
<feature type="transmembrane region" description="Helical" evidence="6">
    <location>
        <begin position="58"/>
        <end position="77"/>
    </location>
</feature>
<feature type="transmembrane region" description="Helical" evidence="6">
    <location>
        <begin position="289"/>
        <end position="307"/>
    </location>
</feature>
<evidence type="ECO:0000256" key="6">
    <source>
        <dbReference type="SAM" id="Phobius"/>
    </source>
</evidence>
<dbReference type="PROSITE" id="PS50850">
    <property type="entry name" value="MFS"/>
    <property type="match status" value="1"/>
</dbReference>
<feature type="transmembrane region" description="Helical" evidence="6">
    <location>
        <begin position="174"/>
        <end position="194"/>
    </location>
</feature>
<dbReference type="GO" id="GO:0022857">
    <property type="term" value="F:transmembrane transporter activity"/>
    <property type="evidence" value="ECO:0007669"/>
    <property type="project" value="InterPro"/>
</dbReference>
<reference evidence="8 9" key="2">
    <citation type="journal article" date="2011" name="Stand. Genomic Sci.">
        <title>Complete genome sequence of Tsukamurella paurometabola type strain (no. 33).</title>
        <authorList>
            <person name="Munk A.C."/>
            <person name="Lapidus A."/>
            <person name="Lucas S."/>
            <person name="Nolan M."/>
            <person name="Tice H."/>
            <person name="Cheng J.F."/>
            <person name="Del Rio T.G."/>
            <person name="Goodwin L."/>
            <person name="Pitluck S."/>
            <person name="Liolios K."/>
            <person name="Huntemann M."/>
            <person name="Ivanova N."/>
            <person name="Mavromatis K."/>
            <person name="Mikhailova N."/>
            <person name="Pati A."/>
            <person name="Chen A."/>
            <person name="Palaniappan K."/>
            <person name="Tapia R."/>
            <person name="Han C."/>
            <person name="Land M."/>
            <person name="Hauser L."/>
            <person name="Chang Y.J."/>
            <person name="Jeffries C.D."/>
            <person name="Brettin T."/>
            <person name="Yasawong M."/>
            <person name="Brambilla E.M."/>
            <person name="Rohde M."/>
            <person name="Sikorski J."/>
            <person name="Goker M."/>
            <person name="Detter J.C."/>
            <person name="Woyke T."/>
            <person name="Bristow J."/>
            <person name="Eisen J.A."/>
            <person name="Markowitz V."/>
            <person name="Hugenholtz P."/>
            <person name="Kyrpides N.C."/>
            <person name="Klenk H.P."/>
        </authorList>
    </citation>
    <scope>NUCLEOTIDE SEQUENCE [LARGE SCALE GENOMIC DNA]</scope>
    <source>
        <strain evidence="9">ATCC 8368 / DSM 20162 / CCUG 35730 / CIP 100753 / JCM 10117 / KCTC 9821 / NBRC 16120 / NCIMB 702349 / NCTC 13040</strain>
    </source>
</reference>
<keyword evidence="9" id="KW-1185">Reference proteome</keyword>
<feature type="transmembrane region" description="Helical" evidence="6">
    <location>
        <begin position="89"/>
        <end position="109"/>
    </location>
</feature>
<keyword evidence="3 6" id="KW-0812">Transmembrane</keyword>
<dbReference type="SUPFAM" id="SSF103473">
    <property type="entry name" value="MFS general substrate transporter"/>
    <property type="match status" value="1"/>
</dbReference>
<keyword evidence="2" id="KW-1003">Cell membrane</keyword>
<evidence type="ECO:0000256" key="5">
    <source>
        <dbReference type="ARBA" id="ARBA00023136"/>
    </source>
</evidence>
<dbReference type="PANTHER" id="PTHR43124">
    <property type="entry name" value="PURINE EFFLUX PUMP PBUE"/>
    <property type="match status" value="1"/>
</dbReference>
<feature type="transmembrane region" description="Helical" evidence="6">
    <location>
        <begin position="19"/>
        <end position="38"/>
    </location>
</feature>
<feature type="transmembrane region" description="Helical" evidence="6">
    <location>
        <begin position="144"/>
        <end position="162"/>
    </location>
</feature>
<protein>
    <submittedName>
        <fullName evidence="8">Major facilitator superfamily MFS_1</fullName>
    </submittedName>
</protein>
<evidence type="ECO:0000313" key="9">
    <source>
        <dbReference type="Proteomes" id="UP000001213"/>
    </source>
</evidence>
<gene>
    <name evidence="8" type="ordered locus">Tpau_0456</name>
</gene>
<feature type="transmembrane region" description="Helical" evidence="6">
    <location>
        <begin position="342"/>
        <end position="366"/>
    </location>
</feature>
<reference evidence="9" key="1">
    <citation type="submission" date="2010-03" db="EMBL/GenBank/DDBJ databases">
        <title>The complete chromosome of Tsukamurella paurometabola DSM 20162.</title>
        <authorList>
            <consortium name="US DOE Joint Genome Institute (JGI-PGF)"/>
            <person name="Lucas S."/>
            <person name="Copeland A."/>
            <person name="Lapidus A."/>
            <person name="Glavina del Rio T."/>
            <person name="Dalin E."/>
            <person name="Tice H."/>
            <person name="Bruce D."/>
            <person name="Goodwin L."/>
            <person name="Pitluck S."/>
            <person name="Kyrpides N."/>
            <person name="Mavromatis K."/>
            <person name="Ivanova N."/>
            <person name="Mikhailova N."/>
            <person name="Munk A.C."/>
            <person name="Brettin T."/>
            <person name="Detter J.C."/>
            <person name="Tapia R."/>
            <person name="Han C."/>
            <person name="Larimer F."/>
            <person name="Land M."/>
            <person name="Hauser L."/>
            <person name="Markowitz V."/>
            <person name="Cheng J.-F."/>
            <person name="Hugenholtz P."/>
            <person name="Woyke T."/>
            <person name="Wu D."/>
            <person name="Jando M."/>
            <person name="Brambilla E."/>
            <person name="Klenk H.-P."/>
            <person name="Eisen J.A."/>
        </authorList>
    </citation>
    <scope>NUCLEOTIDE SEQUENCE [LARGE SCALE GENOMIC DNA]</scope>
    <source>
        <strain evidence="9">ATCC 8368 / DSM 20162 / CCUG 35730 / CIP 100753 / JCM 10117 / KCTC 9821 / NBRC 16120 / NCIMB 702349 / NCTC 13040</strain>
    </source>
</reference>
<dbReference type="InterPro" id="IPR020846">
    <property type="entry name" value="MFS_dom"/>
</dbReference>
<feature type="transmembrane region" description="Helical" evidence="6">
    <location>
        <begin position="378"/>
        <end position="396"/>
    </location>
</feature>
<dbReference type="Proteomes" id="UP000001213">
    <property type="component" value="Chromosome"/>
</dbReference>